<keyword evidence="3" id="KW-0813">Transport</keyword>
<dbReference type="Gene3D" id="3.40.50.300">
    <property type="entry name" value="P-loop containing nucleotide triphosphate hydrolases"/>
    <property type="match status" value="1"/>
</dbReference>
<feature type="transmembrane region" description="Helical" evidence="9">
    <location>
        <begin position="650"/>
        <end position="674"/>
    </location>
</feature>
<dbReference type="InterPro" id="IPR017871">
    <property type="entry name" value="ABC_transporter-like_CS"/>
</dbReference>
<comment type="similarity">
    <text evidence="2">Belongs to the ABC transporter superfamily. ABCG family. Eye pigment precursor importer (TC 3.A.1.204) subfamily.</text>
</comment>
<dbReference type="Pfam" id="PF00005">
    <property type="entry name" value="ABC_tran"/>
    <property type="match status" value="1"/>
</dbReference>
<evidence type="ECO:0000256" key="5">
    <source>
        <dbReference type="ARBA" id="ARBA00022741"/>
    </source>
</evidence>
<dbReference type="InterPro" id="IPR043926">
    <property type="entry name" value="ABCG_dom"/>
</dbReference>
<proteinExistence type="inferred from homology"/>
<keyword evidence="5" id="KW-0547">Nucleotide-binding</keyword>
<dbReference type="SUPFAM" id="SSF52540">
    <property type="entry name" value="P-loop containing nucleoside triphosphate hydrolases"/>
    <property type="match status" value="1"/>
</dbReference>
<keyword evidence="7 9" id="KW-1133">Transmembrane helix</keyword>
<dbReference type="PANTHER" id="PTHR48041">
    <property type="entry name" value="ABC TRANSPORTER G FAMILY MEMBER 28"/>
    <property type="match status" value="1"/>
</dbReference>
<keyword evidence="4 9" id="KW-0812">Transmembrane</keyword>
<evidence type="ECO:0000313" key="12">
    <source>
        <dbReference type="Proteomes" id="UP000614601"/>
    </source>
</evidence>
<feature type="transmembrane region" description="Helical" evidence="9">
    <location>
        <begin position="471"/>
        <end position="490"/>
    </location>
</feature>
<dbReference type="Pfam" id="PF01061">
    <property type="entry name" value="ABC2_membrane"/>
    <property type="match status" value="1"/>
</dbReference>
<feature type="transmembrane region" description="Helical" evidence="9">
    <location>
        <begin position="425"/>
        <end position="446"/>
    </location>
</feature>
<evidence type="ECO:0000256" key="3">
    <source>
        <dbReference type="ARBA" id="ARBA00022448"/>
    </source>
</evidence>
<dbReference type="PROSITE" id="PS00211">
    <property type="entry name" value="ABC_TRANSPORTER_1"/>
    <property type="match status" value="1"/>
</dbReference>
<dbReference type="GO" id="GO:0140359">
    <property type="term" value="F:ABC-type transporter activity"/>
    <property type="evidence" value="ECO:0007669"/>
    <property type="project" value="InterPro"/>
</dbReference>
<keyword evidence="12" id="KW-1185">Reference proteome</keyword>
<dbReference type="GO" id="GO:0005886">
    <property type="term" value="C:plasma membrane"/>
    <property type="evidence" value="ECO:0007669"/>
    <property type="project" value="TreeGrafter"/>
</dbReference>
<dbReference type="InterPro" id="IPR003593">
    <property type="entry name" value="AAA+_ATPase"/>
</dbReference>
<dbReference type="PROSITE" id="PS50893">
    <property type="entry name" value="ABC_TRANSPORTER_2"/>
    <property type="match status" value="1"/>
</dbReference>
<dbReference type="SMART" id="SM00382">
    <property type="entry name" value="AAA"/>
    <property type="match status" value="1"/>
</dbReference>
<dbReference type="AlphaFoldDB" id="A0A811LQB6"/>
<feature type="domain" description="ABC transporter" evidence="10">
    <location>
        <begin position="75"/>
        <end position="325"/>
    </location>
</feature>
<comment type="caution">
    <text evidence="11">The sequence shown here is derived from an EMBL/GenBank/DDBJ whole genome shotgun (WGS) entry which is preliminary data.</text>
</comment>
<dbReference type="InterPro" id="IPR050352">
    <property type="entry name" value="ABCG_transporters"/>
</dbReference>
<dbReference type="EMBL" id="CAJFCW020000006">
    <property type="protein sequence ID" value="CAG9127055.1"/>
    <property type="molecule type" value="Genomic_DNA"/>
</dbReference>
<feature type="transmembrane region" description="Helical" evidence="9">
    <location>
        <begin position="566"/>
        <end position="588"/>
    </location>
</feature>
<evidence type="ECO:0000256" key="6">
    <source>
        <dbReference type="ARBA" id="ARBA00022840"/>
    </source>
</evidence>
<dbReference type="InterPro" id="IPR003439">
    <property type="entry name" value="ABC_transporter-like_ATP-bd"/>
</dbReference>
<evidence type="ECO:0000256" key="2">
    <source>
        <dbReference type="ARBA" id="ARBA00005814"/>
    </source>
</evidence>
<evidence type="ECO:0000256" key="4">
    <source>
        <dbReference type="ARBA" id="ARBA00022692"/>
    </source>
</evidence>
<evidence type="ECO:0000259" key="10">
    <source>
        <dbReference type="PROSITE" id="PS50893"/>
    </source>
</evidence>
<dbReference type="PANTHER" id="PTHR48041:SF139">
    <property type="entry name" value="PROTEIN SCARLET"/>
    <property type="match status" value="1"/>
</dbReference>
<dbReference type="GO" id="GO:0016887">
    <property type="term" value="F:ATP hydrolysis activity"/>
    <property type="evidence" value="ECO:0007669"/>
    <property type="project" value="InterPro"/>
</dbReference>
<protein>
    <recommendedName>
        <fullName evidence="10">ABC transporter domain-containing protein</fullName>
    </recommendedName>
</protein>
<evidence type="ECO:0000256" key="8">
    <source>
        <dbReference type="ARBA" id="ARBA00023136"/>
    </source>
</evidence>
<dbReference type="InterPro" id="IPR013525">
    <property type="entry name" value="ABC2_TM"/>
</dbReference>
<dbReference type="Proteomes" id="UP000783686">
    <property type="component" value="Unassembled WGS sequence"/>
</dbReference>
<keyword evidence="8 9" id="KW-0472">Membrane</keyword>
<evidence type="ECO:0000256" key="7">
    <source>
        <dbReference type="ARBA" id="ARBA00022989"/>
    </source>
</evidence>
<evidence type="ECO:0000256" key="9">
    <source>
        <dbReference type="SAM" id="Phobius"/>
    </source>
</evidence>
<dbReference type="EMBL" id="CAJFDH010000006">
    <property type="protein sequence ID" value="CAD5229599.1"/>
    <property type="molecule type" value="Genomic_DNA"/>
</dbReference>
<dbReference type="InterPro" id="IPR027417">
    <property type="entry name" value="P-loop_NTPase"/>
</dbReference>
<evidence type="ECO:0000313" key="11">
    <source>
        <dbReference type="EMBL" id="CAD5229599.1"/>
    </source>
</evidence>
<dbReference type="Proteomes" id="UP000614601">
    <property type="component" value="Unassembled WGS sequence"/>
</dbReference>
<accession>A0A811LQB6</accession>
<evidence type="ECO:0000256" key="1">
    <source>
        <dbReference type="ARBA" id="ARBA00004141"/>
    </source>
</evidence>
<name>A0A811LQB6_9BILA</name>
<dbReference type="Pfam" id="PF19055">
    <property type="entry name" value="ABC2_membrane_7"/>
    <property type="match status" value="1"/>
</dbReference>
<keyword evidence="6" id="KW-0067">ATP-binding</keyword>
<reference evidence="11" key="1">
    <citation type="submission" date="2020-09" db="EMBL/GenBank/DDBJ databases">
        <authorList>
            <person name="Kikuchi T."/>
        </authorList>
    </citation>
    <scope>NUCLEOTIDE SEQUENCE</scope>
    <source>
        <strain evidence="11">SH1</strain>
    </source>
</reference>
<dbReference type="OrthoDB" id="66620at2759"/>
<organism evidence="11 12">
    <name type="scientific">Bursaphelenchus okinawaensis</name>
    <dbReference type="NCBI Taxonomy" id="465554"/>
    <lineage>
        <taxon>Eukaryota</taxon>
        <taxon>Metazoa</taxon>
        <taxon>Ecdysozoa</taxon>
        <taxon>Nematoda</taxon>
        <taxon>Chromadorea</taxon>
        <taxon>Rhabditida</taxon>
        <taxon>Tylenchina</taxon>
        <taxon>Tylenchomorpha</taxon>
        <taxon>Aphelenchoidea</taxon>
        <taxon>Aphelenchoididae</taxon>
        <taxon>Bursaphelenchus</taxon>
    </lineage>
</organism>
<dbReference type="GO" id="GO:0005524">
    <property type="term" value="F:ATP binding"/>
    <property type="evidence" value="ECO:0007669"/>
    <property type="project" value="UniProtKB-KW"/>
</dbReference>
<sequence length="680" mass="77142">MEPELKEKLLARDEMSLDFENFEDAHSVIENGEYFRNPDLYERALSVATVLPPMELTWNNIIAFSKDDSERGCSSRISDLYNAITKEKPKKIRRGRILDNVFGRSRAGEVLALMGSSGAGKTSLLNILTQRNLSTVRVEGDVRVNGVKVGKEQLRKMSAYVQQDDLFIGTMTVMEHLKFMATLRMGKNYSKAERERRVYTVMNDLGLIKCANTIIGKPFETKGLSGGERKRLAFASEILTSPPLLFCDEPTSGLDSYLAQQIVQLLKNLAKSKNMTIVLTIHQPSSQVFELFDKVCLLADGRTAFLGSMLEASMFWKGMDMDLPENYNPGDYFISTLTQNEKEKKNKKAKKICDAFEASDIGKELKKSVSRFQHTDNSGSSESNSDIFKFNDIYWNKGPSYRSTWWQQFTVLTKRSFLVTIREPTLLKVKLIQTIIIGIILGLIYFNTPVKQSTVMNINGLLYQAASNMNFMFQFSALGMICAEYPIFLREHLSATYRVSTYFLAKNVAESVQYIIYPFVFSAITYWMAGLYSSIWAFLIYTLNCILMTNTAVSVSYFMACIFPQVNVASAIMPIIVIPLLAFGGFFINQNTLPWYFMPLKYVSYFGYVFENLAINEWSGIDKIECETSRNCLESGHEVLESLSFHPSNLIFNTVALMVMIVVLRFIGFLALLIHASNKK</sequence>
<comment type="subcellular location">
    <subcellularLocation>
        <location evidence="1">Membrane</location>
        <topology evidence="1">Multi-pass membrane protein</topology>
    </subcellularLocation>
</comment>
<gene>
    <name evidence="11" type="ORF">BOKJ2_LOCUS13658</name>
</gene>